<feature type="compositionally biased region" description="Low complexity" evidence="1">
    <location>
        <begin position="175"/>
        <end position="185"/>
    </location>
</feature>
<dbReference type="EMBL" id="JASDAP010000010">
    <property type="protein sequence ID" value="KAK1895744.1"/>
    <property type="molecule type" value="Genomic_DNA"/>
</dbReference>
<keyword evidence="2" id="KW-0675">Receptor</keyword>
<accession>A0AAD9FBK1</accession>
<protein>
    <submittedName>
        <fullName evidence="2">Growth factor receptor-bound protein 10</fullName>
    </submittedName>
</protein>
<sequence>MAVAGCPDYFLHHPNYQQDNIDRSSNHRQADLIGPSFQQSANRSSPNHQEDDVDLEALVNDMNSSLESLYSTCSGQQTESTPLLHNGQTSSSHQQHHPNHVQHNQPRQGQHSLALSHVSPEPPSSSSSSADSPQSSLRRSQPMHILAVRRLQEQEQQLRTSSLPAIPNPFPELCSPTSSPVLSPGSLPPGEPSTGTYESRTARISEAAAAKDGKKEAKKKNRE</sequence>
<evidence type="ECO:0000313" key="3">
    <source>
        <dbReference type="Proteomes" id="UP001228049"/>
    </source>
</evidence>
<feature type="compositionally biased region" description="Low complexity" evidence="1">
    <location>
        <begin position="116"/>
        <end position="136"/>
    </location>
</feature>
<dbReference type="AlphaFoldDB" id="A0AAD9FBK1"/>
<evidence type="ECO:0000256" key="1">
    <source>
        <dbReference type="SAM" id="MobiDB-lite"/>
    </source>
</evidence>
<organism evidence="2 3">
    <name type="scientific">Dissostichus eleginoides</name>
    <name type="common">Patagonian toothfish</name>
    <name type="synonym">Dissostichus amissus</name>
    <dbReference type="NCBI Taxonomy" id="100907"/>
    <lineage>
        <taxon>Eukaryota</taxon>
        <taxon>Metazoa</taxon>
        <taxon>Chordata</taxon>
        <taxon>Craniata</taxon>
        <taxon>Vertebrata</taxon>
        <taxon>Euteleostomi</taxon>
        <taxon>Actinopterygii</taxon>
        <taxon>Neopterygii</taxon>
        <taxon>Teleostei</taxon>
        <taxon>Neoteleostei</taxon>
        <taxon>Acanthomorphata</taxon>
        <taxon>Eupercaria</taxon>
        <taxon>Perciformes</taxon>
        <taxon>Notothenioidei</taxon>
        <taxon>Nototheniidae</taxon>
        <taxon>Dissostichus</taxon>
    </lineage>
</organism>
<proteinExistence type="predicted"/>
<feature type="compositionally biased region" description="Polar residues" evidence="1">
    <location>
        <begin position="69"/>
        <end position="83"/>
    </location>
</feature>
<evidence type="ECO:0000313" key="2">
    <source>
        <dbReference type="EMBL" id="KAK1895744.1"/>
    </source>
</evidence>
<gene>
    <name evidence="2" type="ORF">KUDE01_021195</name>
</gene>
<feature type="region of interest" description="Disordered" evidence="1">
    <location>
        <begin position="69"/>
        <end position="139"/>
    </location>
</feature>
<comment type="caution">
    <text evidence="2">The sequence shown here is derived from an EMBL/GenBank/DDBJ whole genome shotgun (WGS) entry which is preliminary data.</text>
</comment>
<name>A0AAD9FBK1_DISEL</name>
<feature type="region of interest" description="Disordered" evidence="1">
    <location>
        <begin position="152"/>
        <end position="223"/>
    </location>
</feature>
<keyword evidence="3" id="KW-1185">Reference proteome</keyword>
<dbReference type="Proteomes" id="UP001228049">
    <property type="component" value="Unassembled WGS sequence"/>
</dbReference>
<reference evidence="2" key="1">
    <citation type="submission" date="2023-04" db="EMBL/GenBank/DDBJ databases">
        <title>Chromosome-level genome of Chaenocephalus aceratus.</title>
        <authorList>
            <person name="Park H."/>
        </authorList>
    </citation>
    <scope>NUCLEOTIDE SEQUENCE</scope>
    <source>
        <strain evidence="2">DE</strain>
        <tissue evidence="2">Muscle</tissue>
    </source>
</reference>